<dbReference type="Gene3D" id="3.40.50.1820">
    <property type="entry name" value="alpha/beta hydrolase"/>
    <property type="match status" value="1"/>
</dbReference>
<evidence type="ECO:0000259" key="1">
    <source>
        <dbReference type="Pfam" id="PF01764"/>
    </source>
</evidence>
<dbReference type="RefSeq" id="WP_078673287.1">
    <property type="nucleotide sequence ID" value="NZ_FUWZ01000009.1"/>
</dbReference>
<dbReference type="Proteomes" id="UP000190367">
    <property type="component" value="Unassembled WGS sequence"/>
</dbReference>
<proteinExistence type="predicted"/>
<reference evidence="3" key="1">
    <citation type="submission" date="2017-02" db="EMBL/GenBank/DDBJ databases">
        <authorList>
            <person name="Varghese N."/>
            <person name="Submissions S."/>
        </authorList>
    </citation>
    <scope>NUCLEOTIDE SEQUENCE [LARGE SCALE GENOMIC DNA]</scope>
    <source>
        <strain evidence="3">DSM 22224</strain>
    </source>
</reference>
<dbReference type="CDD" id="cd00519">
    <property type="entry name" value="Lipase_3"/>
    <property type="match status" value="1"/>
</dbReference>
<dbReference type="PANTHER" id="PTHR45856">
    <property type="entry name" value="ALPHA/BETA-HYDROLASES SUPERFAMILY PROTEIN"/>
    <property type="match status" value="1"/>
</dbReference>
<dbReference type="AlphaFoldDB" id="A0A1T4U582"/>
<dbReference type="InterPro" id="IPR002921">
    <property type="entry name" value="Fungal_lipase-type"/>
</dbReference>
<organism evidence="2 3">
    <name type="scientific">Chitinophaga eiseniae</name>
    <dbReference type="NCBI Taxonomy" id="634771"/>
    <lineage>
        <taxon>Bacteria</taxon>
        <taxon>Pseudomonadati</taxon>
        <taxon>Bacteroidota</taxon>
        <taxon>Chitinophagia</taxon>
        <taxon>Chitinophagales</taxon>
        <taxon>Chitinophagaceae</taxon>
        <taxon>Chitinophaga</taxon>
    </lineage>
</organism>
<dbReference type="SUPFAM" id="SSF53474">
    <property type="entry name" value="alpha/beta-Hydrolases"/>
    <property type="match status" value="1"/>
</dbReference>
<dbReference type="InterPro" id="IPR029058">
    <property type="entry name" value="AB_hydrolase_fold"/>
</dbReference>
<keyword evidence="3" id="KW-1185">Reference proteome</keyword>
<gene>
    <name evidence="2" type="ORF">SAMN04488128_10954</name>
</gene>
<sequence>MELQERISAAGIMPAHAKTAVLLSAVAYSTHVKADLEKHLPGWSLVWEGYETVDGNFGFIATDPTGEFYGLAFRGSLPPTDIFSDWDAFANWVLEDLDVISLATWHYTSHGLAAISAGANRAFNNAAGMKDKLRVGAANIYNFLKTRAVSQNKKVIITGHSLGGNIANVYASYFVTALQREGIRYDGTYLFTFAAPAAGDTGFATDLDNKIPNAWHYENVNDIIPKFPVVSTMIMASLLYLPSPSSEEIMITYDGYQMSLRDGYLLLTGLLYSLGYMQQALHYVLFNSTLDARYRNNTLTDYFGQMGAQHALSQYTRYLGVDVSAALLARSSMVPL</sequence>
<evidence type="ECO:0000313" key="3">
    <source>
        <dbReference type="Proteomes" id="UP000190367"/>
    </source>
</evidence>
<dbReference type="Pfam" id="PF01764">
    <property type="entry name" value="Lipase_3"/>
    <property type="match status" value="1"/>
</dbReference>
<dbReference type="InterPro" id="IPR051218">
    <property type="entry name" value="Sec_MonoDiacylglyc_Lipase"/>
</dbReference>
<dbReference type="STRING" id="634771.SAMN04488128_10954"/>
<protein>
    <submittedName>
        <fullName evidence="2">Lipase (Class 3)</fullName>
    </submittedName>
</protein>
<name>A0A1T4U582_9BACT</name>
<evidence type="ECO:0000313" key="2">
    <source>
        <dbReference type="EMBL" id="SKA47816.1"/>
    </source>
</evidence>
<accession>A0A1T4U582</accession>
<dbReference type="PANTHER" id="PTHR45856:SF21">
    <property type="entry name" value="FUNGAL LIPASE-LIKE DOMAIN-CONTAINING PROTEIN"/>
    <property type="match status" value="1"/>
</dbReference>
<feature type="domain" description="Fungal lipase-type" evidence="1">
    <location>
        <begin position="72"/>
        <end position="230"/>
    </location>
</feature>
<dbReference type="GO" id="GO:0006629">
    <property type="term" value="P:lipid metabolic process"/>
    <property type="evidence" value="ECO:0007669"/>
    <property type="project" value="InterPro"/>
</dbReference>
<dbReference type="OrthoDB" id="1223308at2"/>
<dbReference type="EMBL" id="FUWZ01000009">
    <property type="protein sequence ID" value="SKA47816.1"/>
    <property type="molecule type" value="Genomic_DNA"/>
</dbReference>